<protein>
    <submittedName>
        <fullName evidence="4">GEX1 protein</fullName>
    </submittedName>
</protein>
<feature type="non-terminal residue" evidence="4">
    <location>
        <position position="1"/>
    </location>
</feature>
<evidence type="ECO:0000313" key="5">
    <source>
        <dbReference type="Proteomes" id="UP000886611"/>
    </source>
</evidence>
<evidence type="ECO:0000256" key="1">
    <source>
        <dbReference type="SAM" id="Coils"/>
    </source>
</evidence>
<dbReference type="AlphaFoldDB" id="A0A8X7X619"/>
<keyword evidence="3" id="KW-0472">Membrane</keyword>
<feature type="coiled-coil region" evidence="1">
    <location>
        <begin position="325"/>
        <end position="363"/>
    </location>
</feature>
<evidence type="ECO:0000256" key="3">
    <source>
        <dbReference type="SAM" id="Phobius"/>
    </source>
</evidence>
<comment type="caution">
    <text evidence="4">The sequence shown here is derived from an EMBL/GenBank/DDBJ whole genome shotgun (WGS) entry which is preliminary data.</text>
</comment>
<sequence length="518" mass="58501">MEVERIRPSWEIKDGVGTFEDDRKRMDLTPKDAQNHRKPHSDQVAVAEGQAQLQRLNEFARQPRYGACWITALERVHIGCKEFTDEAQSRIALGFTHCHLQRSGRSFPACSEEDSIQVCTQHMDSVAFGVYTEFFTHTHSICYFLQNEIWQQQAENTIDSLMASVIFIGTALVLKLNNGKYRLQWVETSRGVKRVFEEMKHSANEQQLIFSEIFNRLSYLQSFVVTESNTLYSLLVNLMALGAVFLVTSTTRTSGARLFLFSLVALNVYLERLICSMVMESNESGFDQANRIAFLVGVLRRCMIGLGILVLVYFIIRFRDLGQESLEILKELKETQSNLQQALREAEKIIRPLEAELQIWEKQPLLESTRLDSGILEVSTSSPRICMLEETVVQKDPHSSDIQNSTKLPSDVKDTPKRVRQKQTSRRYSCQSPSAVVYSVLVDDDTALFGTVAFICALASSREPLGVHASRFPAVLVPSRAMSMAVFNVTLVLALKTFSRSFAEFVSSTTLTISSSSP</sequence>
<dbReference type="EMBL" id="JAATIS010004040">
    <property type="protein sequence ID" value="KAG2462645.1"/>
    <property type="molecule type" value="Genomic_DNA"/>
</dbReference>
<feature type="transmembrane region" description="Helical" evidence="3">
    <location>
        <begin position="291"/>
        <end position="316"/>
    </location>
</feature>
<keyword evidence="3" id="KW-0812">Transmembrane</keyword>
<reference evidence="4 5" key="1">
    <citation type="journal article" date="2021" name="Cell">
        <title>Tracing the genetic footprints of vertebrate landing in non-teleost ray-finned fishes.</title>
        <authorList>
            <person name="Bi X."/>
            <person name="Wang K."/>
            <person name="Yang L."/>
            <person name="Pan H."/>
            <person name="Jiang H."/>
            <person name="Wei Q."/>
            <person name="Fang M."/>
            <person name="Yu H."/>
            <person name="Zhu C."/>
            <person name="Cai Y."/>
            <person name="He Y."/>
            <person name="Gan X."/>
            <person name="Zeng H."/>
            <person name="Yu D."/>
            <person name="Zhu Y."/>
            <person name="Jiang H."/>
            <person name="Qiu Q."/>
            <person name="Yang H."/>
            <person name="Zhang Y.E."/>
            <person name="Wang W."/>
            <person name="Zhu M."/>
            <person name="He S."/>
            <person name="Zhang G."/>
        </authorList>
    </citation>
    <scope>NUCLEOTIDE SEQUENCE [LARGE SCALE GENOMIC DNA]</scope>
    <source>
        <strain evidence="4">Bchr_013</strain>
    </source>
</reference>
<accession>A0A8X7X619</accession>
<dbReference type="InterPro" id="IPR040346">
    <property type="entry name" value="GEX1/Brambleberry"/>
</dbReference>
<dbReference type="PANTHER" id="PTHR33538">
    <property type="entry name" value="PROTEIN GAMETE EXPRESSED 1"/>
    <property type="match status" value="1"/>
</dbReference>
<keyword evidence="5" id="KW-1185">Reference proteome</keyword>
<feature type="non-terminal residue" evidence="4">
    <location>
        <position position="518"/>
    </location>
</feature>
<proteinExistence type="predicted"/>
<keyword evidence="3" id="KW-1133">Transmembrane helix</keyword>
<dbReference type="PANTHER" id="PTHR33538:SF2">
    <property type="entry name" value="PROTEIN GAMETE EXPRESSED 1"/>
    <property type="match status" value="1"/>
</dbReference>
<organism evidence="4 5">
    <name type="scientific">Polypterus senegalus</name>
    <name type="common">Senegal bichir</name>
    <dbReference type="NCBI Taxonomy" id="55291"/>
    <lineage>
        <taxon>Eukaryota</taxon>
        <taxon>Metazoa</taxon>
        <taxon>Chordata</taxon>
        <taxon>Craniata</taxon>
        <taxon>Vertebrata</taxon>
        <taxon>Euteleostomi</taxon>
        <taxon>Actinopterygii</taxon>
        <taxon>Polypteriformes</taxon>
        <taxon>Polypteridae</taxon>
        <taxon>Polypterus</taxon>
    </lineage>
</organism>
<feature type="region of interest" description="Disordered" evidence="2">
    <location>
        <begin position="395"/>
        <end position="425"/>
    </location>
</feature>
<gene>
    <name evidence="4" type="primary">Gex1</name>
    <name evidence="4" type="ORF">GTO96_0000204</name>
</gene>
<name>A0A8X7X619_POLSE</name>
<feature type="transmembrane region" description="Helical" evidence="3">
    <location>
        <begin position="231"/>
        <end position="251"/>
    </location>
</feature>
<evidence type="ECO:0000313" key="4">
    <source>
        <dbReference type="EMBL" id="KAG2462645.1"/>
    </source>
</evidence>
<dbReference type="Proteomes" id="UP000886611">
    <property type="component" value="Unassembled WGS sequence"/>
</dbReference>
<evidence type="ECO:0000256" key="2">
    <source>
        <dbReference type="SAM" id="MobiDB-lite"/>
    </source>
</evidence>
<keyword evidence="1" id="KW-0175">Coiled coil</keyword>